<evidence type="ECO:0000313" key="2">
    <source>
        <dbReference type="Proteomes" id="UP000186106"/>
    </source>
</evidence>
<organism evidence="1 2">
    <name type="scientific">Chryseobacterium joostei</name>
    <dbReference type="NCBI Taxonomy" id="112234"/>
    <lineage>
        <taxon>Bacteria</taxon>
        <taxon>Pseudomonadati</taxon>
        <taxon>Bacteroidota</taxon>
        <taxon>Flavobacteriia</taxon>
        <taxon>Flavobacteriales</taxon>
        <taxon>Weeksellaceae</taxon>
        <taxon>Chryseobacterium group</taxon>
        <taxon>Chryseobacterium</taxon>
    </lineage>
</organism>
<name>A0A1N7HX30_9FLAO</name>
<dbReference type="Gene3D" id="3.10.450.50">
    <property type="match status" value="1"/>
</dbReference>
<accession>A0A1N7HX30</accession>
<sequence>MPQNLLMKKRLFLYLGILLFFVSCEKNKSQSTTSSNTTIESKVNELYTKYGKSNDAVYNQPILDKLFSQDLKKTLENAINASKADIEKVKNSNHPDEKPLLFEGAIFSSLYEGYTSYKIQSIAVNGKTADVMVHFEYNMASPKVSWVDTVHLIDSDKGWKIDNITFDSIGSSKDLKASLIEFTKSIHE</sequence>
<evidence type="ECO:0000313" key="1">
    <source>
        <dbReference type="EMBL" id="SIS29397.1"/>
    </source>
</evidence>
<dbReference type="EMBL" id="FTNZ01000001">
    <property type="protein sequence ID" value="SIS29397.1"/>
    <property type="molecule type" value="Genomic_DNA"/>
</dbReference>
<proteinExistence type="predicted"/>
<reference evidence="1 2" key="1">
    <citation type="submission" date="2017-01" db="EMBL/GenBank/DDBJ databases">
        <authorList>
            <person name="Mah S.A."/>
            <person name="Swanson W.J."/>
            <person name="Moy G.W."/>
            <person name="Vacquier V.D."/>
        </authorList>
    </citation>
    <scope>NUCLEOTIDE SEQUENCE [LARGE SCALE GENOMIC DNA]</scope>
    <source>
        <strain evidence="1 2">DSM 16927</strain>
    </source>
</reference>
<evidence type="ECO:0008006" key="3">
    <source>
        <dbReference type="Google" id="ProtNLM"/>
    </source>
</evidence>
<protein>
    <recommendedName>
        <fullName evidence="3">DUF3828 domain-containing protein</fullName>
    </recommendedName>
</protein>
<dbReference type="Proteomes" id="UP000186106">
    <property type="component" value="Unassembled WGS sequence"/>
</dbReference>
<gene>
    <name evidence="1" type="ORF">SAMN05421768_101587</name>
</gene>
<dbReference type="AlphaFoldDB" id="A0A1N7HX30"/>
<dbReference type="STRING" id="112234.SAMN05421768_101587"/>